<feature type="domain" description="Glycosyltransferase subfamily 4-like N-terminal" evidence="1">
    <location>
        <begin position="227"/>
        <end position="406"/>
    </location>
</feature>
<accession>A0A8E0NC58</accession>
<dbReference type="CDD" id="cd03794">
    <property type="entry name" value="GT4_WbuB-like"/>
    <property type="match status" value="1"/>
</dbReference>
<proteinExistence type="predicted"/>
<evidence type="ECO:0000313" key="3">
    <source>
        <dbReference type="Proteomes" id="UP000016569"/>
    </source>
</evidence>
<keyword evidence="2" id="KW-0808">Transferase</keyword>
<dbReference type="Pfam" id="PF13692">
    <property type="entry name" value="Glyco_trans_1_4"/>
    <property type="match status" value="1"/>
</dbReference>
<evidence type="ECO:0000313" key="2">
    <source>
        <dbReference type="EMBL" id="GAD59631.1"/>
    </source>
</evidence>
<dbReference type="InterPro" id="IPR028098">
    <property type="entry name" value="Glyco_trans_4-like_N"/>
</dbReference>
<organism evidence="2 3">
    <name type="scientific">Brevundimonas abyssalis TAR-001</name>
    <dbReference type="NCBI Taxonomy" id="1391729"/>
    <lineage>
        <taxon>Bacteria</taxon>
        <taxon>Pseudomonadati</taxon>
        <taxon>Pseudomonadota</taxon>
        <taxon>Alphaproteobacteria</taxon>
        <taxon>Caulobacterales</taxon>
        <taxon>Caulobacteraceae</taxon>
        <taxon>Brevundimonas</taxon>
    </lineage>
</organism>
<dbReference type="Gene3D" id="3.40.50.2000">
    <property type="entry name" value="Glycogen Phosphorylase B"/>
    <property type="match status" value="2"/>
</dbReference>
<dbReference type="GO" id="GO:0016758">
    <property type="term" value="F:hexosyltransferase activity"/>
    <property type="evidence" value="ECO:0007669"/>
    <property type="project" value="TreeGrafter"/>
</dbReference>
<dbReference type="SUPFAM" id="SSF53756">
    <property type="entry name" value="UDP-Glycosyltransferase/glycogen phosphorylase"/>
    <property type="match status" value="1"/>
</dbReference>
<keyword evidence="3" id="KW-1185">Reference proteome</keyword>
<sequence>MKLAAEAAQLRLKVMTLSAENERLKDTISFQLGNLLIRAKTWRGLVDLPAGLLRLRRQSLERRGRSAVRDPNLNPETAVRLQQLSLRVFDMRADEIIEAALAECRDPKVAMRLVADLSMSLQLVDFDKSIALARSTVEHDPSPHRILWLAGILYNAGMIEEPLALYRRLDEAHVTMPANARLRRDLIEGLARIQRSGLAVPARRAIKPVKDRSLLYVAASSFPHHVTGYAARTHSLIKAVSRQGWRVEAVTRPGYPADRNDAQHVTGRLGAQEVDGVVYSRLAGPPSNATPFDRYCDDAGQALLEHIHKVRPSVVQAASNHVNAAPALMAARKAGLPFVYEVRGLWELTSAARTPHWEGSERFEFQRRQETRVAQEADAVVAISNGLKNELISRGVDGRKITVVPNSVDPQVFSPRPRDQALASEIGLDDRRVLGFLGSMTGYEGLVDLITALSHLRQDGLDVCALLVGDGPAFREVREAARVMGVSDHLIMPGRVPHTDAPRWYSLMNVAVYPRRPAQVTELVPPLKPLEAMAMELPVVASNVSAISETLIHRENGFLFNKGDVGELTDLLGEVMGTPDRSMAVARNARRDVERRFTWSRAAASLDDLYAQWALKAA</sequence>
<dbReference type="PANTHER" id="PTHR45947:SF3">
    <property type="entry name" value="SULFOQUINOVOSYL TRANSFERASE SQD2"/>
    <property type="match status" value="1"/>
</dbReference>
<protein>
    <submittedName>
        <fullName evidence="2">Glycosyl transferase, group 1</fullName>
    </submittedName>
</protein>
<dbReference type="EMBL" id="BATC01000033">
    <property type="protein sequence ID" value="GAD59631.1"/>
    <property type="molecule type" value="Genomic_DNA"/>
</dbReference>
<gene>
    <name evidence="2" type="ORF">MBEBAB_1881</name>
</gene>
<reference evidence="3" key="1">
    <citation type="journal article" date="2013" name="Genome Announc.">
        <title>Draft Genome Sequence of the Dimorphic Prosthecate Bacterium Brevundimonas abyssalis TAR-001T.</title>
        <authorList>
            <person name="Tsubouchi T."/>
            <person name="Nishi S."/>
            <person name="Usui K."/>
            <person name="Shimane Y."/>
            <person name="Takaki Y."/>
            <person name="Maruyama T."/>
            <person name="Hatada Y."/>
        </authorList>
    </citation>
    <scope>NUCLEOTIDE SEQUENCE [LARGE SCALE GENOMIC DNA]</scope>
    <source>
        <strain evidence="3">TAR-001</strain>
    </source>
</reference>
<dbReference type="Proteomes" id="UP000016569">
    <property type="component" value="Unassembled WGS sequence"/>
</dbReference>
<dbReference type="AlphaFoldDB" id="A0A8E0NC58"/>
<dbReference type="Pfam" id="PF13579">
    <property type="entry name" value="Glyco_trans_4_4"/>
    <property type="match status" value="1"/>
</dbReference>
<evidence type="ECO:0000259" key="1">
    <source>
        <dbReference type="Pfam" id="PF13579"/>
    </source>
</evidence>
<dbReference type="InterPro" id="IPR050194">
    <property type="entry name" value="Glycosyltransferase_grp1"/>
</dbReference>
<comment type="caution">
    <text evidence="2">The sequence shown here is derived from an EMBL/GenBank/DDBJ whole genome shotgun (WGS) entry which is preliminary data.</text>
</comment>
<dbReference type="PANTHER" id="PTHR45947">
    <property type="entry name" value="SULFOQUINOVOSYL TRANSFERASE SQD2"/>
    <property type="match status" value="1"/>
</dbReference>
<name>A0A8E0NC58_9CAUL</name>